<evidence type="ECO:0000256" key="7">
    <source>
        <dbReference type="SAM" id="Phobius"/>
    </source>
</evidence>
<comment type="cofactor">
    <cofactor evidence="1">
        <name>FAD</name>
        <dbReference type="ChEBI" id="CHEBI:57692"/>
    </cofactor>
</comment>
<keyword evidence="4" id="KW-0274">FAD</keyword>
<evidence type="ECO:0000256" key="5">
    <source>
        <dbReference type="ARBA" id="ARBA00023002"/>
    </source>
</evidence>
<evidence type="ECO:0000259" key="8">
    <source>
        <dbReference type="Pfam" id="PF00175"/>
    </source>
</evidence>
<dbReference type="InterPro" id="IPR001834">
    <property type="entry name" value="CBR-like"/>
</dbReference>
<feature type="transmembrane region" description="Helical" evidence="7">
    <location>
        <begin position="67"/>
        <end position="85"/>
    </location>
</feature>
<evidence type="ECO:0000256" key="6">
    <source>
        <dbReference type="SAM" id="MobiDB-lite"/>
    </source>
</evidence>
<dbReference type="SUPFAM" id="SSF52343">
    <property type="entry name" value="Ferredoxin reductase-like, C-terminal NADP-linked domain"/>
    <property type="match status" value="1"/>
</dbReference>
<dbReference type="InterPro" id="IPR039261">
    <property type="entry name" value="FNR_nucleotide-bd"/>
</dbReference>
<organism evidence="9 10">
    <name type="scientific">Zasmidium cellare</name>
    <name type="common">Wine cellar mold</name>
    <name type="synonym">Racodium cellare</name>
    <dbReference type="NCBI Taxonomy" id="395010"/>
    <lineage>
        <taxon>Eukaryota</taxon>
        <taxon>Fungi</taxon>
        <taxon>Dikarya</taxon>
        <taxon>Ascomycota</taxon>
        <taxon>Pezizomycotina</taxon>
        <taxon>Dothideomycetes</taxon>
        <taxon>Dothideomycetidae</taxon>
        <taxon>Mycosphaerellales</taxon>
        <taxon>Mycosphaerellaceae</taxon>
        <taxon>Zasmidium</taxon>
    </lineage>
</organism>
<gene>
    <name evidence="9" type="ORF">PRZ48_003032</name>
</gene>
<keyword evidence="3" id="KW-0285">Flavoprotein</keyword>
<dbReference type="SUPFAM" id="SSF63380">
    <property type="entry name" value="Riboflavin synthase domain-like"/>
    <property type="match status" value="1"/>
</dbReference>
<evidence type="ECO:0000313" key="10">
    <source>
        <dbReference type="Proteomes" id="UP001305779"/>
    </source>
</evidence>
<dbReference type="Gene3D" id="2.40.30.10">
    <property type="entry name" value="Translation factors"/>
    <property type="match status" value="1"/>
</dbReference>
<dbReference type="PANTHER" id="PTHR19370:SF189">
    <property type="entry name" value="CYTOCHROME C MITOCHONDRIAL IMPORT FACTOR CYC2"/>
    <property type="match status" value="1"/>
</dbReference>
<feature type="region of interest" description="Disordered" evidence="6">
    <location>
        <begin position="35"/>
        <end position="62"/>
    </location>
</feature>
<proteinExistence type="inferred from homology"/>
<dbReference type="Proteomes" id="UP001305779">
    <property type="component" value="Unassembled WGS sequence"/>
</dbReference>
<comment type="similarity">
    <text evidence="2">Belongs to the flavoprotein pyridine nucleotide cytochrome reductase family.</text>
</comment>
<dbReference type="CDD" id="cd06183">
    <property type="entry name" value="cyt_b5_reduct_like"/>
    <property type="match status" value="1"/>
</dbReference>
<dbReference type="InterPro" id="IPR001433">
    <property type="entry name" value="OxRdtase_FAD/NAD-bd"/>
</dbReference>
<keyword evidence="5" id="KW-0560">Oxidoreductase</keyword>
<feature type="domain" description="Oxidoreductase FAD/NAD(P)-binding" evidence="8">
    <location>
        <begin position="217"/>
        <end position="286"/>
    </location>
</feature>
<evidence type="ECO:0000256" key="3">
    <source>
        <dbReference type="ARBA" id="ARBA00022630"/>
    </source>
</evidence>
<dbReference type="EMBL" id="JAXOVC010000002">
    <property type="protein sequence ID" value="KAK4505069.1"/>
    <property type="molecule type" value="Genomic_DNA"/>
</dbReference>
<evidence type="ECO:0000256" key="1">
    <source>
        <dbReference type="ARBA" id="ARBA00001974"/>
    </source>
</evidence>
<keyword evidence="7" id="KW-1133">Transmembrane helix</keyword>
<reference evidence="9 10" key="1">
    <citation type="journal article" date="2023" name="G3 (Bethesda)">
        <title>A chromosome-level genome assembly of Zasmidium syzygii isolated from banana leaves.</title>
        <authorList>
            <person name="van Westerhoven A.C."/>
            <person name="Mehrabi R."/>
            <person name="Talebi R."/>
            <person name="Steentjes M.B.F."/>
            <person name="Corcolon B."/>
            <person name="Chong P.A."/>
            <person name="Kema G.H.J."/>
            <person name="Seidl M.F."/>
        </authorList>
    </citation>
    <scope>NUCLEOTIDE SEQUENCE [LARGE SCALE GENOMIC DNA]</scope>
    <source>
        <strain evidence="9 10">P124</strain>
    </source>
</reference>
<evidence type="ECO:0000256" key="2">
    <source>
        <dbReference type="ARBA" id="ARBA00006105"/>
    </source>
</evidence>
<dbReference type="InterPro" id="IPR017938">
    <property type="entry name" value="Riboflavin_synthase-like_b-brl"/>
</dbReference>
<comment type="caution">
    <text evidence="9">The sequence shown here is derived from an EMBL/GenBank/DDBJ whole genome shotgun (WGS) entry which is preliminary data.</text>
</comment>
<dbReference type="PANTHER" id="PTHR19370">
    <property type="entry name" value="NADH-CYTOCHROME B5 REDUCTASE"/>
    <property type="match status" value="1"/>
</dbReference>
<evidence type="ECO:0000256" key="4">
    <source>
        <dbReference type="ARBA" id="ARBA00022827"/>
    </source>
</evidence>
<name>A0ABR0ETX1_ZASCE</name>
<dbReference type="Gene3D" id="3.40.50.80">
    <property type="entry name" value="Nucleotide-binding domain of ferredoxin-NADP reductase (FNR) module"/>
    <property type="match status" value="1"/>
</dbReference>
<protein>
    <recommendedName>
        <fullName evidence="8">Oxidoreductase FAD/NAD(P)-binding domain-containing protein</fullName>
    </recommendedName>
</protein>
<keyword evidence="7" id="KW-0812">Transmembrane</keyword>
<dbReference type="Pfam" id="PF00175">
    <property type="entry name" value="NAD_binding_1"/>
    <property type="match status" value="1"/>
</dbReference>
<accession>A0ABR0ETX1</accession>
<sequence length="392" mass="43591">MFLNLRCLSHAPRTLPRVLKASPASFARFSQCIPRFQDEKPPSGTVTNDVPEKEQQNGSKSKRRSGFVFPALGFFALTIPLGWYLKERYAVDGGVRLAGPQEFAKYTLVGKDPVSSTCAIFRLMPAGNVAIDLDDPDCERAITSVQFKQPQLQIARAYTCLPQQQGQHMDELRFLIRREQKGEVSNFLHRSPAGAEIEARGLHAEYIIPKDVKSIVFLAGGTGIAPALQVADILEGQADMHILWANRKREDCIGGQSDTKRIQSLSWWPFSRSSVDEKEANGEKGALVSMLEDLKKQAGIPHARSSRLLVDYYVDDEGTLMKPQDVTETVRRISKQENNTVPGRKVLIVSGPDGFVNYWAGPKQWIGGREVQGPLKGVLSAMDLDDWEVVKL</sequence>
<evidence type="ECO:0000313" key="9">
    <source>
        <dbReference type="EMBL" id="KAK4505069.1"/>
    </source>
</evidence>
<keyword evidence="7" id="KW-0472">Membrane</keyword>
<keyword evidence="10" id="KW-1185">Reference proteome</keyword>